<dbReference type="EMBL" id="BPLR01001262">
    <property type="protein sequence ID" value="GIZ01168.1"/>
    <property type="molecule type" value="Genomic_DNA"/>
</dbReference>
<comment type="caution">
    <text evidence="1">The sequence shown here is derived from an EMBL/GenBank/DDBJ whole genome shotgun (WGS) entry which is preliminary data.</text>
</comment>
<evidence type="ECO:0000313" key="2">
    <source>
        <dbReference type="Proteomes" id="UP001054945"/>
    </source>
</evidence>
<dbReference type="Proteomes" id="UP001054945">
    <property type="component" value="Unassembled WGS sequence"/>
</dbReference>
<sequence length="126" mass="13952">MSLIIFDAEWPTVTFKASVYEDIIDDTFTQSRVSCSQQCDKPNASQPLRGWNSSDTGWSLCDSNVAHINVLVEVSPFEVDVISGDNVIVLEKNIKKPHSSQRCALGIPHGKNTQKSVPQHIVVPCR</sequence>
<reference evidence="1 2" key="1">
    <citation type="submission" date="2021-06" db="EMBL/GenBank/DDBJ databases">
        <title>Caerostris extrusa draft genome.</title>
        <authorList>
            <person name="Kono N."/>
            <person name="Arakawa K."/>
        </authorList>
    </citation>
    <scope>NUCLEOTIDE SEQUENCE [LARGE SCALE GENOMIC DNA]</scope>
</reference>
<name>A0AAV4Y1A9_CAEEX</name>
<proteinExistence type="predicted"/>
<organism evidence="1 2">
    <name type="scientific">Caerostris extrusa</name>
    <name type="common">Bark spider</name>
    <name type="synonym">Caerostris bankana</name>
    <dbReference type="NCBI Taxonomy" id="172846"/>
    <lineage>
        <taxon>Eukaryota</taxon>
        <taxon>Metazoa</taxon>
        <taxon>Ecdysozoa</taxon>
        <taxon>Arthropoda</taxon>
        <taxon>Chelicerata</taxon>
        <taxon>Arachnida</taxon>
        <taxon>Araneae</taxon>
        <taxon>Araneomorphae</taxon>
        <taxon>Entelegynae</taxon>
        <taxon>Araneoidea</taxon>
        <taxon>Araneidae</taxon>
        <taxon>Caerostris</taxon>
    </lineage>
</organism>
<dbReference type="AlphaFoldDB" id="A0AAV4Y1A9"/>
<accession>A0AAV4Y1A9</accession>
<keyword evidence="2" id="KW-1185">Reference proteome</keyword>
<evidence type="ECO:0000313" key="1">
    <source>
        <dbReference type="EMBL" id="GIZ01168.1"/>
    </source>
</evidence>
<protein>
    <submittedName>
        <fullName evidence="1">Uncharacterized protein</fullName>
    </submittedName>
</protein>
<gene>
    <name evidence="1" type="ORF">CEXT_354391</name>
</gene>